<reference evidence="3" key="1">
    <citation type="journal article" date="2016" name="PLoS Negl. Trop. Dis.">
        <title>A Deep Insight into the Sialome of Rhodnius neglectus, a Vector of Chagas Disease.</title>
        <authorList>
            <person name="Santiago P.B."/>
            <person name="Assumpcao T.C."/>
            <person name="Araujo C.N."/>
            <person name="Bastos I.M."/>
            <person name="Neves D."/>
            <person name="Silva I.G."/>
            <person name="Charneau S."/>
            <person name="Queiroz R.M."/>
            <person name="Raiol T."/>
            <person name="Oliveira J.V."/>
            <person name="Sousa M.V."/>
            <person name="Calvo E."/>
            <person name="Ribeiro J.M."/>
            <person name="Santana J.M."/>
        </authorList>
    </citation>
    <scope>NUCLEOTIDE SEQUENCE</scope>
    <source>
        <tissue evidence="3">Salivary glands</tissue>
    </source>
</reference>
<evidence type="ECO:0000256" key="2">
    <source>
        <dbReference type="SAM" id="MobiDB-lite"/>
    </source>
</evidence>
<proteinExistence type="evidence at transcript level"/>
<sequence length="271" mass="30918">METVDTKSENGIPTNEEIVDSLVKSLESSCQVEREKIDVKDNENMKESLSESSVPLERDENLNGQENDKQKSEEDDFIDEEFLKEQEKSLSEEDRVRLNSEAAELKKTGNEQYKNCQFQEAVTTYTLALRTCPLCYNKDRAMLYANRGAAKLSINLTESAIDDCSKAIELDPDYVKALMRRAQLYEKTDKLDEALADYKRILELDSTHKEAVMANMRLPPLINERNEKLKTEMLGKLKDLGNMVLKPFGLSTNNFQMVPNESGGYSISFKQ</sequence>
<dbReference type="InterPro" id="IPR011990">
    <property type="entry name" value="TPR-like_helical_dom_sf"/>
</dbReference>
<feature type="compositionally biased region" description="Basic and acidic residues" evidence="2">
    <location>
        <begin position="56"/>
        <end position="72"/>
    </location>
</feature>
<feature type="repeat" description="TPR" evidence="1">
    <location>
        <begin position="141"/>
        <end position="174"/>
    </location>
</feature>
<dbReference type="AlphaFoldDB" id="A0A0P4VMF2"/>
<evidence type="ECO:0000256" key="1">
    <source>
        <dbReference type="PROSITE-ProRule" id="PRU00339"/>
    </source>
</evidence>
<dbReference type="Gene3D" id="1.25.40.10">
    <property type="entry name" value="Tetratricopeptide repeat domain"/>
    <property type="match status" value="1"/>
</dbReference>
<dbReference type="EMBL" id="GDKW01000273">
    <property type="protein sequence ID" value="JAI56322.1"/>
    <property type="molecule type" value="mRNA"/>
</dbReference>
<evidence type="ECO:0000313" key="3">
    <source>
        <dbReference type="EMBL" id="JAI56322.1"/>
    </source>
</evidence>
<dbReference type="PROSITE" id="PS50005">
    <property type="entry name" value="TPR"/>
    <property type="match status" value="2"/>
</dbReference>
<dbReference type="Pfam" id="PF13181">
    <property type="entry name" value="TPR_8"/>
    <property type="match status" value="1"/>
</dbReference>
<protein>
    <submittedName>
        <fullName evidence="3">Putative tetratricopeptide repeat protein</fullName>
    </submittedName>
</protein>
<dbReference type="Pfam" id="PF00515">
    <property type="entry name" value="TPR_1"/>
    <property type="match status" value="1"/>
</dbReference>
<dbReference type="InterPro" id="IPR019734">
    <property type="entry name" value="TPR_rpt"/>
</dbReference>
<accession>A0A0P4VMF2</accession>
<name>A0A0P4VMF2_9HEMI</name>
<dbReference type="InterPro" id="IPR052769">
    <property type="entry name" value="TPR_domain_protein"/>
</dbReference>
<dbReference type="SMART" id="SM00028">
    <property type="entry name" value="TPR"/>
    <property type="match status" value="3"/>
</dbReference>
<dbReference type="PANTHER" id="PTHR46014:SF1">
    <property type="entry name" value="TETRATRICOPEPTIDE REPEAT PROTEIN 1"/>
    <property type="match status" value="1"/>
</dbReference>
<feature type="compositionally biased region" description="Basic and acidic residues" evidence="2">
    <location>
        <begin position="34"/>
        <end position="49"/>
    </location>
</feature>
<keyword evidence="1" id="KW-0802">TPR repeat</keyword>
<organism evidence="3">
    <name type="scientific">Rhodnius neglectus</name>
    <dbReference type="NCBI Taxonomy" id="72488"/>
    <lineage>
        <taxon>Eukaryota</taxon>
        <taxon>Metazoa</taxon>
        <taxon>Ecdysozoa</taxon>
        <taxon>Arthropoda</taxon>
        <taxon>Hexapoda</taxon>
        <taxon>Insecta</taxon>
        <taxon>Pterygota</taxon>
        <taxon>Neoptera</taxon>
        <taxon>Paraneoptera</taxon>
        <taxon>Hemiptera</taxon>
        <taxon>Heteroptera</taxon>
        <taxon>Panheteroptera</taxon>
        <taxon>Cimicomorpha</taxon>
        <taxon>Reduviidae</taxon>
        <taxon>Triatominae</taxon>
        <taxon>Rhodnius</taxon>
    </lineage>
</organism>
<dbReference type="SUPFAM" id="SSF48452">
    <property type="entry name" value="TPR-like"/>
    <property type="match status" value="1"/>
</dbReference>
<dbReference type="PANTHER" id="PTHR46014">
    <property type="entry name" value="TETRATRICOPEPTIDE REPEAT PROTEIN 1"/>
    <property type="match status" value="1"/>
</dbReference>
<feature type="region of interest" description="Disordered" evidence="2">
    <location>
        <begin position="34"/>
        <end position="77"/>
    </location>
</feature>
<feature type="repeat" description="TPR" evidence="1">
    <location>
        <begin position="175"/>
        <end position="208"/>
    </location>
</feature>